<dbReference type="AlphaFoldDB" id="M9MAV7"/>
<feature type="region of interest" description="Disordered" evidence="1">
    <location>
        <begin position="1"/>
        <end position="56"/>
    </location>
</feature>
<proteinExistence type="predicted"/>
<accession>M9MAV7</accession>
<feature type="compositionally biased region" description="Basic residues" evidence="1">
    <location>
        <begin position="47"/>
        <end position="56"/>
    </location>
</feature>
<gene>
    <name evidence="2" type="ORF">PANT_5c00158</name>
</gene>
<feature type="compositionally biased region" description="Low complexity" evidence="1">
    <location>
        <begin position="1"/>
        <end position="16"/>
    </location>
</feature>
<reference evidence="3" key="1">
    <citation type="journal article" date="2013" name="Genome Announc.">
        <title>Genome sequence of the basidiomycetous yeast Pseudozyma antarctica T-34, a producer of the glycolipid biosurfactants mannosylerythritol lipids.</title>
        <authorList>
            <person name="Morita T."/>
            <person name="Koike H."/>
            <person name="Koyama Y."/>
            <person name="Hagiwara H."/>
            <person name="Ito E."/>
            <person name="Fukuoka T."/>
            <person name="Imura T."/>
            <person name="Machida M."/>
            <person name="Kitamoto D."/>
        </authorList>
    </citation>
    <scope>NUCLEOTIDE SEQUENCE [LARGE SCALE GENOMIC DNA]</scope>
    <source>
        <strain evidence="3">T-34</strain>
    </source>
</reference>
<dbReference type="Proteomes" id="UP000011976">
    <property type="component" value="Unassembled WGS sequence"/>
</dbReference>
<evidence type="ECO:0000313" key="3">
    <source>
        <dbReference type="Proteomes" id="UP000011976"/>
    </source>
</evidence>
<sequence>MGIRARQQQQQPSAAAAPPPPHKQARWGANELIQRRSRPAPPNPTVAHRHHAAHHHRLASLHLPSLLSPQTSHWHAPGEQYPYLAIARIDHHPIYLALGPHARALLRLRLIGFFHRSDSPSDARRGSRPRIRFRPRRTVLLTLQVPSRSTSAHPTSAARVPPAALASPISSRISPDQLLVPPSIIAKGSDAVCTPSATGHPL</sequence>
<organism evidence="2 3">
    <name type="scientific">Pseudozyma antarctica (strain T-34)</name>
    <name type="common">Yeast</name>
    <name type="synonym">Candida antarctica</name>
    <dbReference type="NCBI Taxonomy" id="1151754"/>
    <lineage>
        <taxon>Eukaryota</taxon>
        <taxon>Fungi</taxon>
        <taxon>Dikarya</taxon>
        <taxon>Basidiomycota</taxon>
        <taxon>Ustilaginomycotina</taxon>
        <taxon>Ustilaginomycetes</taxon>
        <taxon>Ustilaginales</taxon>
        <taxon>Ustilaginaceae</taxon>
        <taxon>Moesziomyces</taxon>
    </lineage>
</organism>
<protein>
    <submittedName>
        <fullName evidence="2">Uncharacterized protein</fullName>
    </submittedName>
</protein>
<evidence type="ECO:0000256" key="1">
    <source>
        <dbReference type="SAM" id="MobiDB-lite"/>
    </source>
</evidence>
<name>M9MAV7_PSEA3</name>
<dbReference type="EMBL" id="DF196771">
    <property type="protein sequence ID" value="GAC71953.1"/>
    <property type="molecule type" value="Genomic_DNA"/>
</dbReference>
<evidence type="ECO:0000313" key="2">
    <source>
        <dbReference type="EMBL" id="GAC71953.1"/>
    </source>
</evidence>